<protein>
    <submittedName>
        <fullName evidence="3">Exopolysaccharide biosynthesis protein</fullName>
    </submittedName>
</protein>
<keyword evidence="2" id="KW-0472">Membrane</keyword>
<organism evidence="3 4">
    <name type="scientific">Paracoccus fistulariae</name>
    <dbReference type="NCBI Taxonomy" id="658446"/>
    <lineage>
        <taxon>Bacteria</taxon>
        <taxon>Pseudomonadati</taxon>
        <taxon>Pseudomonadota</taxon>
        <taxon>Alphaproteobacteria</taxon>
        <taxon>Rhodobacterales</taxon>
        <taxon>Paracoccaceae</taxon>
        <taxon>Paracoccus</taxon>
    </lineage>
</organism>
<keyword evidence="2" id="KW-1133">Transmembrane helix</keyword>
<feature type="region of interest" description="Disordered" evidence="1">
    <location>
        <begin position="1"/>
        <end position="43"/>
    </location>
</feature>
<dbReference type="PANTHER" id="PTHR41795">
    <property type="entry name" value="EXOPOLYSACCHARIDE SYNTHESIS PROTEIN"/>
    <property type="match status" value="1"/>
</dbReference>
<feature type="transmembrane region" description="Helical" evidence="2">
    <location>
        <begin position="202"/>
        <end position="227"/>
    </location>
</feature>
<evidence type="ECO:0000256" key="2">
    <source>
        <dbReference type="SAM" id="Phobius"/>
    </source>
</evidence>
<evidence type="ECO:0000313" key="3">
    <source>
        <dbReference type="EMBL" id="WCR08728.1"/>
    </source>
</evidence>
<dbReference type="InterPro" id="IPR010331">
    <property type="entry name" value="ExoD"/>
</dbReference>
<dbReference type="EMBL" id="CP067136">
    <property type="protein sequence ID" value="WCR08728.1"/>
    <property type="molecule type" value="Genomic_DNA"/>
</dbReference>
<dbReference type="Proteomes" id="UP001219349">
    <property type="component" value="Chromosome"/>
</dbReference>
<dbReference type="PIRSF" id="PIRSF033239">
    <property type="entry name" value="ExoD"/>
    <property type="match status" value="1"/>
</dbReference>
<proteinExistence type="predicted"/>
<dbReference type="Pfam" id="PF06055">
    <property type="entry name" value="ExoD"/>
    <property type="match status" value="1"/>
</dbReference>
<reference evidence="3 4" key="1">
    <citation type="submission" date="2021-01" db="EMBL/GenBank/DDBJ databases">
        <title>Biogeographic distribution of Paracoccus.</title>
        <authorList>
            <person name="Hollensteiner J."/>
            <person name="Leineberger J."/>
            <person name="Brinkhoff T."/>
            <person name="Daniel R."/>
        </authorList>
    </citation>
    <scope>NUCLEOTIDE SEQUENCE [LARGE SCALE GENOMIC DNA]</scope>
    <source>
        <strain evidence="3 4">KCTC 22803</strain>
    </source>
</reference>
<evidence type="ECO:0000313" key="4">
    <source>
        <dbReference type="Proteomes" id="UP001219349"/>
    </source>
</evidence>
<gene>
    <name evidence="3" type="ORF">JHX87_08015</name>
</gene>
<sequence length="239" mass="25791">MQDKDCQAGTAPPTGSDQDKPDESGAEEDRSQPSPDGPRRRKKLSEVLAEIAADDSRERISVSDLMEETRLRASGALILLFALPNALPAPPGTSAILGLPLLYLCIQMALGRTPWLPKFIRDRSLARDDFVALLGRMGPILQRAERYLRPRLLPLTTRSAERLLGGFCAFLALLVALPIPLGNMLPALAISIIAIGMVERDGAWIIAGLCVGIASIILVWGVLVVLVKSTAYLLTQAFS</sequence>
<feature type="compositionally biased region" description="Basic and acidic residues" evidence="1">
    <location>
        <begin position="17"/>
        <end position="31"/>
    </location>
</feature>
<accession>A0ABY7SP10</accession>
<name>A0ABY7SP10_9RHOB</name>
<keyword evidence="4" id="KW-1185">Reference proteome</keyword>
<dbReference type="RefSeq" id="WP_271885784.1">
    <property type="nucleotide sequence ID" value="NZ_CP067136.1"/>
</dbReference>
<evidence type="ECO:0000256" key="1">
    <source>
        <dbReference type="SAM" id="MobiDB-lite"/>
    </source>
</evidence>
<feature type="transmembrane region" description="Helical" evidence="2">
    <location>
        <begin position="163"/>
        <end position="196"/>
    </location>
</feature>
<keyword evidence="2" id="KW-0812">Transmembrane</keyword>
<dbReference type="PANTHER" id="PTHR41795:SF1">
    <property type="entry name" value="EXOPOLYSACCHARIDE SYNTHESIS PROTEIN"/>
    <property type="match status" value="1"/>
</dbReference>